<dbReference type="STRING" id="1481914.JCM19241_1147"/>
<sequence length="121" mass="12534">MTLSTKTKLIGSLLFATALTGCTQTNVVQTAPASSVQVLYSEPSSQNYQELGLITTTTGQTIFAKRSSADIIANMQGQASKLGADAIIVRSVVEGTWGLQGEGTGFSKGSGEALAIKYVAE</sequence>
<evidence type="ECO:0000313" key="1">
    <source>
        <dbReference type="EMBL" id="GAM74804.1"/>
    </source>
</evidence>
<dbReference type="Proteomes" id="UP000031666">
    <property type="component" value="Unassembled WGS sequence"/>
</dbReference>
<evidence type="ECO:0000313" key="2">
    <source>
        <dbReference type="Proteomes" id="UP000031666"/>
    </source>
</evidence>
<reference evidence="1 2" key="1">
    <citation type="submission" date="2015-01" db="EMBL/GenBank/DDBJ databases">
        <title>Vibrio sp. C94 JCM 19241 whole genome shotgun sequence.</title>
        <authorList>
            <person name="Sawabe T."/>
            <person name="Meirelles P."/>
            <person name="Feng G."/>
            <person name="Sayaka M."/>
            <person name="Hattori M."/>
            <person name="Ohkuma M."/>
        </authorList>
    </citation>
    <scope>NUCLEOTIDE SEQUENCE [LARGE SCALE GENOMIC DNA]</scope>
    <source>
        <strain evidence="2">JCM 19241</strain>
    </source>
</reference>
<reference evidence="1 2" key="2">
    <citation type="submission" date="2015-01" db="EMBL/GenBank/DDBJ databases">
        <authorList>
            <consortium name="NBRP consortium"/>
            <person name="Sawabe T."/>
            <person name="Meirelles P."/>
            <person name="Feng G."/>
            <person name="Sayaka M."/>
            <person name="Hattori M."/>
            <person name="Ohkuma M."/>
        </authorList>
    </citation>
    <scope>NUCLEOTIDE SEQUENCE [LARGE SCALE GENOMIC DNA]</scope>
    <source>
        <strain evidence="2">JCM 19241</strain>
    </source>
</reference>
<dbReference type="AlphaFoldDB" id="A0A0B8QJS4"/>
<name>A0A0B8QJS4_9VIBR</name>
<dbReference type="Gene3D" id="3.30.110.70">
    <property type="entry name" value="Hypothetical protein apc22750. Chain B"/>
    <property type="match status" value="1"/>
</dbReference>
<accession>A0A0B8QJS4</accession>
<dbReference type="EMBL" id="BBSC01000003">
    <property type="protein sequence ID" value="GAM74804.1"/>
    <property type="molecule type" value="Genomic_DNA"/>
</dbReference>
<proteinExistence type="predicted"/>
<comment type="caution">
    <text evidence="1">The sequence shown here is derived from an EMBL/GenBank/DDBJ whole genome shotgun (WGS) entry which is preliminary data.</text>
</comment>
<protein>
    <recommendedName>
        <fullName evidence="3">Lipoprotein</fullName>
    </recommendedName>
</protein>
<gene>
    <name evidence="1" type="ORF">JCM19241_1147</name>
</gene>
<organism evidence="1 2">
    <name type="scientific">Vibrio ishigakensis</name>
    <dbReference type="NCBI Taxonomy" id="1481914"/>
    <lineage>
        <taxon>Bacteria</taxon>
        <taxon>Pseudomonadati</taxon>
        <taxon>Pseudomonadota</taxon>
        <taxon>Gammaproteobacteria</taxon>
        <taxon>Vibrionales</taxon>
        <taxon>Vibrionaceae</taxon>
        <taxon>Vibrio</taxon>
    </lineage>
</organism>
<dbReference type="PROSITE" id="PS51257">
    <property type="entry name" value="PROKAR_LIPOPROTEIN"/>
    <property type="match status" value="1"/>
</dbReference>
<evidence type="ECO:0008006" key="3">
    <source>
        <dbReference type="Google" id="ProtNLM"/>
    </source>
</evidence>